<dbReference type="CDD" id="cd22164">
    <property type="entry name" value="F-box_AtSKIP19-like"/>
    <property type="match status" value="1"/>
</dbReference>
<sequence>MGKRRNNAFDHQLTKSKLRQTRKKEVRNWLDLPREIMILIFMKLGQVDIILIAQNVCSSWRKLANEPQLYRTITVQYQDFLRYFDFKPLSSGKFAMLFKEAFRRSCGQLVGISCETLLDQDLLNYVVGKPNSLKTLKIGMDVCISVVGFILIVKRLPLLEELDLLIGYYTNDLFKVIGLSCQKLRHLRVDYRNTPCSKMECERQAFAIARSMTHLHSLHLIGSKMSNKGLQAILAGCPNLEYLDLRCCFKITLEGDVPKELIGRIRKIEQQVSNLHVLMTFTCRPAQASNDQVLRQSER</sequence>
<dbReference type="OrthoDB" id="2095648at2759"/>
<dbReference type="PROSITE" id="PS50181">
    <property type="entry name" value="FBOX"/>
    <property type="match status" value="1"/>
</dbReference>
<comment type="caution">
    <text evidence="2">The sequence shown here is derived from an EMBL/GenBank/DDBJ whole genome shotgun (WGS) entry which is preliminary data.</text>
</comment>
<keyword evidence="3" id="KW-1185">Reference proteome</keyword>
<reference evidence="2 3" key="1">
    <citation type="submission" date="2020-06" db="EMBL/GenBank/DDBJ databases">
        <title>Transcriptomic and genomic resources for Thalictrum thalictroides and T. hernandezii: Facilitating candidate gene discovery in an emerging model plant lineage.</title>
        <authorList>
            <person name="Arias T."/>
            <person name="Riano-Pachon D.M."/>
            <person name="Di Stilio V.S."/>
        </authorList>
    </citation>
    <scope>NUCLEOTIDE SEQUENCE [LARGE SCALE GENOMIC DNA]</scope>
    <source>
        <strain evidence="3">cv. WT478/WT964</strain>
        <tissue evidence="2">Leaves</tissue>
    </source>
</reference>
<name>A0A7J6VTH6_THATH</name>
<evidence type="ECO:0000313" key="2">
    <source>
        <dbReference type="EMBL" id="KAF5187515.1"/>
    </source>
</evidence>
<dbReference type="InterPro" id="IPR032675">
    <property type="entry name" value="LRR_dom_sf"/>
</dbReference>
<dbReference type="Pfam" id="PF12937">
    <property type="entry name" value="F-box-like"/>
    <property type="match status" value="1"/>
</dbReference>
<dbReference type="Gene3D" id="1.20.1280.50">
    <property type="match status" value="1"/>
</dbReference>
<dbReference type="Proteomes" id="UP000554482">
    <property type="component" value="Unassembled WGS sequence"/>
</dbReference>
<organism evidence="2 3">
    <name type="scientific">Thalictrum thalictroides</name>
    <name type="common">Rue-anemone</name>
    <name type="synonym">Anemone thalictroides</name>
    <dbReference type="NCBI Taxonomy" id="46969"/>
    <lineage>
        <taxon>Eukaryota</taxon>
        <taxon>Viridiplantae</taxon>
        <taxon>Streptophyta</taxon>
        <taxon>Embryophyta</taxon>
        <taxon>Tracheophyta</taxon>
        <taxon>Spermatophyta</taxon>
        <taxon>Magnoliopsida</taxon>
        <taxon>Ranunculales</taxon>
        <taxon>Ranunculaceae</taxon>
        <taxon>Thalictroideae</taxon>
        <taxon>Thalictrum</taxon>
    </lineage>
</organism>
<proteinExistence type="predicted"/>
<dbReference type="SUPFAM" id="SSF52047">
    <property type="entry name" value="RNI-like"/>
    <property type="match status" value="1"/>
</dbReference>
<dbReference type="PANTHER" id="PTHR38926:SF2">
    <property type="entry name" value="F-BOX_LRR-REPEAT PROTEIN 21-RELATED"/>
    <property type="match status" value="1"/>
</dbReference>
<dbReference type="AlphaFoldDB" id="A0A7J6VTH6"/>
<dbReference type="InterPro" id="IPR001810">
    <property type="entry name" value="F-box_dom"/>
</dbReference>
<dbReference type="Gene3D" id="3.80.10.10">
    <property type="entry name" value="Ribonuclease Inhibitor"/>
    <property type="match status" value="1"/>
</dbReference>
<evidence type="ECO:0000313" key="3">
    <source>
        <dbReference type="Proteomes" id="UP000554482"/>
    </source>
</evidence>
<accession>A0A7J6VTH6</accession>
<dbReference type="InterPro" id="IPR036047">
    <property type="entry name" value="F-box-like_dom_sf"/>
</dbReference>
<dbReference type="SUPFAM" id="SSF81383">
    <property type="entry name" value="F-box domain"/>
    <property type="match status" value="1"/>
</dbReference>
<gene>
    <name evidence="2" type="ORF">FRX31_022898</name>
</gene>
<dbReference type="Pfam" id="PF24758">
    <property type="entry name" value="LRR_At5g56370"/>
    <property type="match status" value="1"/>
</dbReference>
<feature type="domain" description="F-box" evidence="1">
    <location>
        <begin position="26"/>
        <end position="73"/>
    </location>
</feature>
<dbReference type="InterPro" id="IPR055411">
    <property type="entry name" value="LRR_FXL15/At3g58940/PEG3-like"/>
</dbReference>
<evidence type="ECO:0000259" key="1">
    <source>
        <dbReference type="PROSITE" id="PS50181"/>
    </source>
</evidence>
<dbReference type="PANTHER" id="PTHR38926">
    <property type="entry name" value="F-BOX DOMAIN CONTAINING PROTEIN, EXPRESSED"/>
    <property type="match status" value="1"/>
</dbReference>
<protein>
    <submittedName>
        <fullName evidence="2">F-box protein skip19</fullName>
    </submittedName>
</protein>
<dbReference type="EMBL" id="JABWDY010027901">
    <property type="protein sequence ID" value="KAF5187515.1"/>
    <property type="molecule type" value="Genomic_DNA"/>
</dbReference>